<comment type="pathway">
    <text evidence="2">Cell wall biogenesis; peptidoglycan biosynthesis.</text>
</comment>
<dbReference type="PRINTS" id="PR00725">
    <property type="entry name" value="DADACBPTASE1"/>
</dbReference>
<dbReference type="InterPro" id="IPR012338">
    <property type="entry name" value="Beta-lactam/transpept-like"/>
</dbReference>
<comment type="similarity">
    <text evidence="3 15">Belongs to the peptidase S11 family.</text>
</comment>
<dbReference type="PANTHER" id="PTHR21581:SF6">
    <property type="entry name" value="TRAFFICKING PROTEIN PARTICLE COMPLEX SUBUNIT 12"/>
    <property type="match status" value="1"/>
</dbReference>
<dbReference type="EMBL" id="JAOQJZ010000002">
    <property type="protein sequence ID" value="MCU6704918.1"/>
    <property type="molecule type" value="Genomic_DNA"/>
</dbReference>
<reference evidence="19 20" key="1">
    <citation type="journal article" date="2021" name="ISME Commun">
        <title>Automated analysis of genomic sequences facilitates high-throughput and comprehensive description of bacteria.</title>
        <authorList>
            <person name="Hitch T.C.A."/>
        </authorList>
    </citation>
    <scope>NUCLEOTIDE SEQUENCE [LARGE SCALE GENOMIC DNA]</scope>
    <source>
        <strain evidence="19 20">Sanger_31</strain>
    </source>
</reference>
<dbReference type="InterPro" id="IPR015956">
    <property type="entry name" value="Peniciliin-bd_prot_C_sf"/>
</dbReference>
<feature type="signal peptide" evidence="17">
    <location>
        <begin position="1"/>
        <end position="40"/>
    </location>
</feature>
<feature type="active site" evidence="13">
    <location>
        <position position="156"/>
    </location>
</feature>
<dbReference type="EC" id="3.4.16.4" evidence="4"/>
<evidence type="ECO:0000256" key="5">
    <source>
        <dbReference type="ARBA" id="ARBA00022645"/>
    </source>
</evidence>
<evidence type="ECO:0000256" key="11">
    <source>
        <dbReference type="ARBA" id="ARBA00023316"/>
    </source>
</evidence>
<evidence type="ECO:0000256" key="1">
    <source>
        <dbReference type="ARBA" id="ARBA00003217"/>
    </source>
</evidence>
<keyword evidence="6" id="KW-0645">Protease</keyword>
<feature type="transmembrane region" description="Helical" evidence="16">
    <location>
        <begin position="452"/>
        <end position="473"/>
    </location>
</feature>
<keyword evidence="9" id="KW-0133">Cell shape</keyword>
<comment type="catalytic activity">
    <reaction evidence="12">
        <text>Preferential cleavage: (Ac)2-L-Lys-D-Ala-|-D-Ala. Also transpeptidation of peptidyl-alanyl moieties that are N-acyl substituents of D-alanine.</text>
        <dbReference type="EC" id="3.4.16.4"/>
    </reaction>
</comment>
<evidence type="ECO:0000256" key="10">
    <source>
        <dbReference type="ARBA" id="ARBA00022984"/>
    </source>
</evidence>
<dbReference type="GO" id="GO:0008360">
    <property type="term" value="P:regulation of cell shape"/>
    <property type="evidence" value="ECO:0007669"/>
    <property type="project" value="UniProtKB-KW"/>
</dbReference>
<dbReference type="InterPro" id="IPR001967">
    <property type="entry name" value="Peptidase_S11_N"/>
</dbReference>
<keyword evidence="16" id="KW-0472">Membrane</keyword>
<evidence type="ECO:0000256" key="4">
    <source>
        <dbReference type="ARBA" id="ARBA00012448"/>
    </source>
</evidence>
<dbReference type="SUPFAM" id="SSF69189">
    <property type="entry name" value="Penicillin-binding protein associated domain"/>
    <property type="match status" value="1"/>
</dbReference>
<evidence type="ECO:0000256" key="3">
    <source>
        <dbReference type="ARBA" id="ARBA00007164"/>
    </source>
</evidence>
<keyword evidence="16" id="KW-1133">Transmembrane helix</keyword>
<dbReference type="RefSeq" id="WP_267300421.1">
    <property type="nucleotide sequence ID" value="NZ_JAOQJZ010000002.1"/>
</dbReference>
<dbReference type="InterPro" id="IPR018044">
    <property type="entry name" value="Peptidase_S11"/>
</dbReference>
<evidence type="ECO:0000313" key="19">
    <source>
        <dbReference type="EMBL" id="MCU6704918.1"/>
    </source>
</evidence>
<organism evidence="19 20">
    <name type="scientific">Hominimerdicola aceti</name>
    <dbReference type="NCBI Taxonomy" id="2981726"/>
    <lineage>
        <taxon>Bacteria</taxon>
        <taxon>Bacillati</taxon>
        <taxon>Bacillota</taxon>
        <taxon>Clostridia</taxon>
        <taxon>Eubacteriales</taxon>
        <taxon>Oscillospiraceae</taxon>
        <taxon>Hominimerdicola</taxon>
    </lineage>
</organism>
<dbReference type="AlphaFoldDB" id="A0AAE3IEQ7"/>
<dbReference type="Pfam" id="PF00768">
    <property type="entry name" value="Peptidase_S11"/>
    <property type="match status" value="1"/>
</dbReference>
<dbReference type="GO" id="GO:0009252">
    <property type="term" value="P:peptidoglycan biosynthetic process"/>
    <property type="evidence" value="ECO:0007669"/>
    <property type="project" value="UniProtKB-KW"/>
</dbReference>
<keyword evidence="7 17" id="KW-0732">Signal</keyword>
<dbReference type="Proteomes" id="UP001208131">
    <property type="component" value="Unassembled WGS sequence"/>
</dbReference>
<dbReference type="GO" id="GO:0071555">
    <property type="term" value="P:cell wall organization"/>
    <property type="evidence" value="ECO:0007669"/>
    <property type="project" value="UniProtKB-KW"/>
</dbReference>
<keyword evidence="11" id="KW-0961">Cell wall biogenesis/degradation</keyword>
<evidence type="ECO:0000256" key="8">
    <source>
        <dbReference type="ARBA" id="ARBA00022801"/>
    </source>
</evidence>
<evidence type="ECO:0000259" key="18">
    <source>
        <dbReference type="SMART" id="SM00936"/>
    </source>
</evidence>
<evidence type="ECO:0000256" key="16">
    <source>
        <dbReference type="SAM" id="Phobius"/>
    </source>
</evidence>
<feature type="binding site" evidence="14">
    <location>
        <position position="270"/>
    </location>
    <ligand>
        <name>substrate</name>
    </ligand>
</feature>
<keyword evidence="10" id="KW-0573">Peptidoglycan synthesis</keyword>
<proteinExistence type="inferred from homology"/>
<dbReference type="InterPro" id="IPR012907">
    <property type="entry name" value="Peptidase_S11_C"/>
</dbReference>
<protein>
    <recommendedName>
        <fullName evidence="4">serine-type D-Ala-D-Ala carboxypeptidase</fullName>
        <ecNumber evidence="4">3.4.16.4</ecNumber>
    </recommendedName>
</protein>
<feature type="active site" description="Proton acceptor" evidence="13">
    <location>
        <position position="94"/>
    </location>
</feature>
<dbReference type="GO" id="GO:0006508">
    <property type="term" value="P:proteolysis"/>
    <property type="evidence" value="ECO:0007669"/>
    <property type="project" value="UniProtKB-KW"/>
</dbReference>
<feature type="chain" id="PRO_5041972556" description="serine-type D-Ala-D-Ala carboxypeptidase" evidence="17">
    <location>
        <begin position="41"/>
        <end position="481"/>
    </location>
</feature>
<evidence type="ECO:0000256" key="2">
    <source>
        <dbReference type="ARBA" id="ARBA00004752"/>
    </source>
</evidence>
<evidence type="ECO:0000256" key="14">
    <source>
        <dbReference type="PIRSR" id="PIRSR618044-2"/>
    </source>
</evidence>
<keyword evidence="20" id="KW-1185">Reference proteome</keyword>
<dbReference type="GO" id="GO:0009002">
    <property type="term" value="F:serine-type D-Ala-D-Ala carboxypeptidase activity"/>
    <property type="evidence" value="ECO:0007669"/>
    <property type="project" value="UniProtKB-EC"/>
</dbReference>
<name>A0AAE3IEQ7_9FIRM</name>
<keyword evidence="5" id="KW-0121">Carboxypeptidase</keyword>
<dbReference type="Pfam" id="PF07943">
    <property type="entry name" value="PBP5_C"/>
    <property type="match status" value="1"/>
</dbReference>
<evidence type="ECO:0000256" key="9">
    <source>
        <dbReference type="ARBA" id="ARBA00022960"/>
    </source>
</evidence>
<feature type="active site" description="Acyl-ester intermediate" evidence="13">
    <location>
        <position position="91"/>
    </location>
</feature>
<dbReference type="Gene3D" id="3.40.710.10">
    <property type="entry name" value="DD-peptidase/beta-lactamase superfamily"/>
    <property type="match status" value="1"/>
</dbReference>
<evidence type="ECO:0000256" key="13">
    <source>
        <dbReference type="PIRSR" id="PIRSR618044-1"/>
    </source>
</evidence>
<dbReference type="SMART" id="SM00936">
    <property type="entry name" value="PBP5_C"/>
    <property type="match status" value="1"/>
</dbReference>
<evidence type="ECO:0000256" key="7">
    <source>
        <dbReference type="ARBA" id="ARBA00022729"/>
    </source>
</evidence>
<evidence type="ECO:0000256" key="12">
    <source>
        <dbReference type="ARBA" id="ARBA00034000"/>
    </source>
</evidence>
<dbReference type="InterPro" id="IPR037167">
    <property type="entry name" value="Peptidase_S11_C_sf"/>
</dbReference>
<evidence type="ECO:0000256" key="15">
    <source>
        <dbReference type="RuleBase" id="RU004016"/>
    </source>
</evidence>
<dbReference type="SUPFAM" id="SSF56601">
    <property type="entry name" value="beta-lactamase/transpeptidase-like"/>
    <property type="match status" value="1"/>
</dbReference>
<evidence type="ECO:0000256" key="6">
    <source>
        <dbReference type="ARBA" id="ARBA00022670"/>
    </source>
</evidence>
<sequence>MSKALYIQCERKLSMKLKRKISRILSMTLAIMLLVPAMCADAFNFTPTSGYDDDGKAIPLELYSEAVYMVNLDSGEAIVDINGEDERVPASLTKIMTAVVLLDKFKGDEQKLKDTYYSAGSEAFDELYDTGASTADIQPGEEVSCYDLLAALLIPSSCEAANIIALNVSDSITGFTDLMNEKAEKLGMENTHFSNAHGLWAQQNYSSCKDMATLCEYAISKYQVFRDIVCLPSYHMASTSYHSDGTDIYNTNLMLDSMTDYYYSYAKGIKTGTLDSAGRCLASYAEYEGTTYLIVTMGAPMDKLEEDVKKGEEDPDSIYGGDNVYYNLLDHINLYKWAFSSLVATDFVDKDSEVRDVKVSYGDGIDYANLKPANGFTRLWPVDISVNDVEKKITVYDNVVAPVEVGDVLGKMELVYKGEVLATIDLVSTTKVERSQVKAKVKIAKSYFESSVFKVTLTILIALIVIYSVIHIAKIQKKYMK</sequence>
<accession>A0AAE3IEQ7</accession>
<keyword evidence="16" id="KW-0812">Transmembrane</keyword>
<evidence type="ECO:0000256" key="17">
    <source>
        <dbReference type="SAM" id="SignalP"/>
    </source>
</evidence>
<dbReference type="PANTHER" id="PTHR21581">
    <property type="entry name" value="D-ALANYL-D-ALANINE CARBOXYPEPTIDASE"/>
    <property type="match status" value="1"/>
</dbReference>
<dbReference type="Gene3D" id="2.60.410.10">
    <property type="entry name" value="D-Ala-D-Ala carboxypeptidase, C-terminal domain"/>
    <property type="match status" value="1"/>
</dbReference>
<gene>
    <name evidence="19" type="ORF">OCV57_03110</name>
</gene>
<evidence type="ECO:0000313" key="20">
    <source>
        <dbReference type="Proteomes" id="UP001208131"/>
    </source>
</evidence>
<keyword evidence="8 19" id="KW-0378">Hydrolase</keyword>
<comment type="caution">
    <text evidence="19">The sequence shown here is derived from an EMBL/GenBank/DDBJ whole genome shotgun (WGS) entry which is preliminary data.</text>
</comment>
<comment type="function">
    <text evidence="1">Removes C-terminal D-alanyl residues from sugar-peptide cell wall precursors.</text>
</comment>
<feature type="domain" description="Peptidase S11 D-Ala-D-Ala carboxypeptidase A C-terminal" evidence="18">
    <location>
        <begin position="342"/>
        <end position="434"/>
    </location>
</feature>